<proteinExistence type="predicted"/>
<organism evidence="1 2">
    <name type="scientific">Micromonospora polyrhachis</name>
    <dbReference type="NCBI Taxonomy" id="1282883"/>
    <lineage>
        <taxon>Bacteria</taxon>
        <taxon>Bacillati</taxon>
        <taxon>Actinomycetota</taxon>
        <taxon>Actinomycetes</taxon>
        <taxon>Micromonosporales</taxon>
        <taxon>Micromonosporaceae</taxon>
        <taxon>Micromonospora</taxon>
    </lineage>
</organism>
<keyword evidence="2" id="KW-1185">Reference proteome</keyword>
<dbReference type="RefSeq" id="WP_246446426.1">
    <property type="nucleotide sequence ID" value="NZ_JACHJW010000001.1"/>
</dbReference>
<name>A0A7W7SPE8_9ACTN</name>
<sequence>MQFRGECALVFRVISVCKKDTYRGWAWITGYVLDQAGLAVEKREIFVMKSGLRPVASKPAAKAVQGRRV</sequence>
<evidence type="ECO:0000313" key="2">
    <source>
        <dbReference type="Proteomes" id="UP000578819"/>
    </source>
</evidence>
<reference evidence="1 2" key="1">
    <citation type="submission" date="2020-08" db="EMBL/GenBank/DDBJ databases">
        <title>Sequencing the genomes of 1000 actinobacteria strains.</title>
        <authorList>
            <person name="Klenk H.-P."/>
        </authorList>
    </citation>
    <scope>NUCLEOTIDE SEQUENCE [LARGE SCALE GENOMIC DNA]</scope>
    <source>
        <strain evidence="1 2">DSM 45886</strain>
    </source>
</reference>
<protein>
    <submittedName>
        <fullName evidence="1">Uncharacterized protein</fullName>
    </submittedName>
</protein>
<evidence type="ECO:0000313" key="1">
    <source>
        <dbReference type="EMBL" id="MBB4958371.1"/>
    </source>
</evidence>
<dbReference type="EMBL" id="JACHJW010000001">
    <property type="protein sequence ID" value="MBB4958371.1"/>
    <property type="molecule type" value="Genomic_DNA"/>
</dbReference>
<comment type="caution">
    <text evidence="1">The sequence shown here is derived from an EMBL/GenBank/DDBJ whole genome shotgun (WGS) entry which is preliminary data.</text>
</comment>
<accession>A0A7W7SPE8</accession>
<dbReference type="AlphaFoldDB" id="A0A7W7SPE8"/>
<gene>
    <name evidence="1" type="ORF">FHR38_002104</name>
</gene>
<dbReference type="Proteomes" id="UP000578819">
    <property type="component" value="Unassembled WGS sequence"/>
</dbReference>